<feature type="transmembrane region" description="Helical" evidence="1">
    <location>
        <begin position="48"/>
        <end position="68"/>
    </location>
</feature>
<reference evidence="2 3" key="1">
    <citation type="submission" date="2018-06" db="EMBL/GenBank/DDBJ databases">
        <title>Genomic Encyclopedia of Type Strains, Phase IV (KMG-IV): sequencing the most valuable type-strain genomes for metagenomic binning, comparative biology and taxonomic classification.</title>
        <authorList>
            <person name="Goeker M."/>
        </authorList>
    </citation>
    <scope>NUCLEOTIDE SEQUENCE [LARGE SCALE GENOMIC DNA]</scope>
    <source>
        <strain evidence="2 3">DSM 15140</strain>
    </source>
</reference>
<sequence length="69" mass="7607">MLYLCVFLIGFGLAVSGGVTIILYLNLIPAGLSWIEYVTYIATRSECYLFIIGILIISGTIPKLTHIIK</sequence>
<keyword evidence="1" id="KW-0472">Membrane</keyword>
<feature type="transmembrane region" description="Helical" evidence="1">
    <location>
        <begin position="6"/>
        <end position="27"/>
    </location>
</feature>
<dbReference type="InterPro" id="IPR058887">
    <property type="entry name" value="YuzI-like"/>
</dbReference>
<dbReference type="Pfam" id="PF26135">
    <property type="entry name" value="YuzI"/>
    <property type="match status" value="1"/>
</dbReference>
<keyword evidence="1" id="KW-1133">Transmembrane helix</keyword>
<proteinExistence type="predicted"/>
<keyword evidence="1" id="KW-0812">Transmembrane</keyword>
<dbReference type="OrthoDB" id="2972455at2"/>
<organism evidence="2 3">
    <name type="scientific">Paraliobacillus ryukyuensis</name>
    <dbReference type="NCBI Taxonomy" id="200904"/>
    <lineage>
        <taxon>Bacteria</taxon>
        <taxon>Bacillati</taxon>
        <taxon>Bacillota</taxon>
        <taxon>Bacilli</taxon>
        <taxon>Bacillales</taxon>
        <taxon>Bacillaceae</taxon>
        <taxon>Paraliobacillus</taxon>
    </lineage>
</organism>
<dbReference type="AlphaFoldDB" id="A0A366E8W7"/>
<keyword evidence="3" id="KW-1185">Reference proteome</keyword>
<evidence type="ECO:0000256" key="1">
    <source>
        <dbReference type="SAM" id="Phobius"/>
    </source>
</evidence>
<protein>
    <submittedName>
        <fullName evidence="2">Uncharacterized protein</fullName>
    </submittedName>
</protein>
<evidence type="ECO:0000313" key="2">
    <source>
        <dbReference type="EMBL" id="RBO98199.1"/>
    </source>
</evidence>
<dbReference type="STRING" id="200904.GCA_900168775_01248"/>
<accession>A0A366E8W7</accession>
<gene>
    <name evidence="2" type="ORF">DES48_10549</name>
</gene>
<dbReference type="EMBL" id="QNRI01000005">
    <property type="protein sequence ID" value="RBO98199.1"/>
    <property type="molecule type" value="Genomic_DNA"/>
</dbReference>
<evidence type="ECO:0000313" key="3">
    <source>
        <dbReference type="Proteomes" id="UP000252254"/>
    </source>
</evidence>
<name>A0A366E8W7_9BACI</name>
<comment type="caution">
    <text evidence="2">The sequence shown here is derived from an EMBL/GenBank/DDBJ whole genome shotgun (WGS) entry which is preliminary data.</text>
</comment>
<dbReference type="Proteomes" id="UP000252254">
    <property type="component" value="Unassembled WGS sequence"/>
</dbReference>